<sequence>MDSSSAPSARCRSEKKTRTAWLWTFIARDEAEKETISYVFARSRSGDPPVRVLRETLGKLVVDGYSGYNRVTVPGRCERAGCLAHLRRKFFDAQSSAPDAAKRAISFILDVYRIERAALDADLLGTDEHLEMRQTRSRTVMDEFKAWLDAEQPRHPPKSPIGEAINYALGQWDALTLFLTDQHLPIDNNASEHALRVAN</sequence>
<dbReference type="InterPro" id="IPR052344">
    <property type="entry name" value="Transposase-related"/>
</dbReference>
<dbReference type="EMBL" id="AP025591">
    <property type="protein sequence ID" value="BDG05743.1"/>
    <property type="molecule type" value="Genomic_DNA"/>
</dbReference>
<dbReference type="Pfam" id="PF03050">
    <property type="entry name" value="DDE_Tnp_IS66"/>
    <property type="match status" value="1"/>
</dbReference>
<evidence type="ECO:0000313" key="3">
    <source>
        <dbReference type="Proteomes" id="UP001162891"/>
    </source>
</evidence>
<feature type="domain" description="Transposase IS66 central" evidence="1">
    <location>
        <begin position="6"/>
        <end position="197"/>
    </location>
</feature>
<name>A0ABN6N1M5_9BACT</name>
<dbReference type="PANTHER" id="PTHR33678">
    <property type="entry name" value="BLL1576 PROTEIN"/>
    <property type="match status" value="1"/>
</dbReference>
<proteinExistence type="predicted"/>
<dbReference type="Proteomes" id="UP001162891">
    <property type="component" value="Chromosome"/>
</dbReference>
<protein>
    <recommendedName>
        <fullName evidence="1">Transposase IS66 central domain-containing protein</fullName>
    </recommendedName>
</protein>
<dbReference type="InterPro" id="IPR004291">
    <property type="entry name" value="Transposase_IS66_central"/>
</dbReference>
<organism evidence="2 3">
    <name type="scientific">Anaeromyxobacter oryzae</name>
    <dbReference type="NCBI Taxonomy" id="2918170"/>
    <lineage>
        <taxon>Bacteria</taxon>
        <taxon>Pseudomonadati</taxon>
        <taxon>Myxococcota</taxon>
        <taxon>Myxococcia</taxon>
        <taxon>Myxococcales</taxon>
        <taxon>Cystobacterineae</taxon>
        <taxon>Anaeromyxobacteraceae</taxon>
        <taxon>Anaeromyxobacter</taxon>
    </lineage>
</organism>
<accession>A0ABN6N1M5</accession>
<keyword evidence="3" id="KW-1185">Reference proteome</keyword>
<evidence type="ECO:0000313" key="2">
    <source>
        <dbReference type="EMBL" id="BDG05743.1"/>
    </source>
</evidence>
<evidence type="ECO:0000259" key="1">
    <source>
        <dbReference type="Pfam" id="PF03050"/>
    </source>
</evidence>
<gene>
    <name evidence="2" type="ORF">AMOR_47390</name>
</gene>
<reference evidence="3" key="1">
    <citation type="journal article" date="2022" name="Int. J. Syst. Evol. Microbiol.">
        <title>Anaeromyxobacter oryzae sp. nov., Anaeromyxobacter diazotrophicus sp. nov. and Anaeromyxobacter paludicola sp. nov., isolated from paddy soils.</title>
        <authorList>
            <person name="Itoh H."/>
            <person name="Xu Z."/>
            <person name="Mise K."/>
            <person name="Masuda Y."/>
            <person name="Ushijima N."/>
            <person name="Hayakawa C."/>
            <person name="Shiratori Y."/>
            <person name="Senoo K."/>
        </authorList>
    </citation>
    <scope>NUCLEOTIDE SEQUENCE [LARGE SCALE GENOMIC DNA]</scope>
    <source>
        <strain evidence="3">Red232</strain>
    </source>
</reference>
<dbReference type="PANTHER" id="PTHR33678:SF1">
    <property type="entry name" value="BLL1576 PROTEIN"/>
    <property type="match status" value="1"/>
</dbReference>